<dbReference type="InterPro" id="IPR050297">
    <property type="entry name" value="LipidA_mod_glycosyltrf_83"/>
</dbReference>
<feature type="transmembrane region" description="Helical" evidence="8">
    <location>
        <begin position="9"/>
        <end position="27"/>
    </location>
</feature>
<evidence type="ECO:0000256" key="7">
    <source>
        <dbReference type="ARBA" id="ARBA00023136"/>
    </source>
</evidence>
<evidence type="ECO:0000256" key="6">
    <source>
        <dbReference type="ARBA" id="ARBA00022989"/>
    </source>
</evidence>
<dbReference type="Proteomes" id="UP000612680">
    <property type="component" value="Chromosome"/>
</dbReference>
<evidence type="ECO:0000256" key="5">
    <source>
        <dbReference type="ARBA" id="ARBA00022692"/>
    </source>
</evidence>
<proteinExistence type="predicted"/>
<evidence type="ECO:0000256" key="3">
    <source>
        <dbReference type="ARBA" id="ARBA00022676"/>
    </source>
</evidence>
<feature type="transmembrane region" description="Helical" evidence="8">
    <location>
        <begin position="224"/>
        <end position="242"/>
    </location>
</feature>
<name>A0ABX7I567_9BACT</name>
<dbReference type="PANTHER" id="PTHR33908:SF3">
    <property type="entry name" value="UNDECAPRENYL PHOSPHATE-ALPHA-4-AMINO-4-DEOXY-L-ARABINOSE ARABINOSYL TRANSFERASE"/>
    <property type="match status" value="1"/>
</dbReference>
<reference evidence="10 11" key="1">
    <citation type="submission" date="2020-06" db="EMBL/GenBank/DDBJ databases">
        <title>Dyadobacter sandarakinus sp. nov., isolated from the soil of the Arctic Yellow River Station.</title>
        <authorList>
            <person name="Zhang Y."/>
            <person name="Peng F."/>
        </authorList>
    </citation>
    <scope>NUCLEOTIDE SEQUENCE [LARGE SCALE GENOMIC DNA]</scope>
    <source>
        <strain evidence="10 11">Q3-56</strain>
    </source>
</reference>
<keyword evidence="3" id="KW-0328">Glycosyltransferase</keyword>
<feature type="transmembrane region" description="Helical" evidence="8">
    <location>
        <begin position="248"/>
        <end position="268"/>
    </location>
</feature>
<feature type="transmembrane region" description="Helical" evidence="8">
    <location>
        <begin position="194"/>
        <end position="212"/>
    </location>
</feature>
<evidence type="ECO:0000313" key="11">
    <source>
        <dbReference type="Proteomes" id="UP000612680"/>
    </source>
</evidence>
<accession>A0ABX7I567</accession>
<organism evidence="10 11">
    <name type="scientific">Dyadobacter sandarakinus</name>
    <dbReference type="NCBI Taxonomy" id="2747268"/>
    <lineage>
        <taxon>Bacteria</taxon>
        <taxon>Pseudomonadati</taxon>
        <taxon>Bacteroidota</taxon>
        <taxon>Cytophagia</taxon>
        <taxon>Cytophagales</taxon>
        <taxon>Spirosomataceae</taxon>
        <taxon>Dyadobacter</taxon>
    </lineage>
</organism>
<protein>
    <submittedName>
        <fullName evidence="10">Glycosyltransferase family 39 protein</fullName>
    </submittedName>
</protein>
<feature type="transmembrane region" description="Helical" evidence="8">
    <location>
        <begin position="161"/>
        <end position="182"/>
    </location>
</feature>
<feature type="transmembrane region" description="Helical" evidence="8">
    <location>
        <begin position="306"/>
        <end position="325"/>
    </location>
</feature>
<dbReference type="InterPro" id="IPR038731">
    <property type="entry name" value="RgtA/B/C-like"/>
</dbReference>
<keyword evidence="2" id="KW-1003">Cell membrane</keyword>
<evidence type="ECO:0000313" key="10">
    <source>
        <dbReference type="EMBL" id="QRR01085.1"/>
    </source>
</evidence>
<dbReference type="EMBL" id="CP056775">
    <property type="protein sequence ID" value="QRR01085.1"/>
    <property type="molecule type" value="Genomic_DNA"/>
</dbReference>
<keyword evidence="6 8" id="KW-1133">Transmembrane helix</keyword>
<evidence type="ECO:0000259" key="9">
    <source>
        <dbReference type="Pfam" id="PF13231"/>
    </source>
</evidence>
<keyword evidence="11" id="KW-1185">Reference proteome</keyword>
<feature type="domain" description="Glycosyltransferase RgtA/B/C/D-like" evidence="9">
    <location>
        <begin position="64"/>
        <end position="194"/>
    </location>
</feature>
<feature type="transmembrane region" description="Helical" evidence="8">
    <location>
        <begin position="83"/>
        <end position="105"/>
    </location>
</feature>
<sequence>MLIKELHRIMVWGVLASLIVNMLSWPLNVMEGDAAYYAAASLEMIKQHEYFHFIDFDQTHPGLAPLSFWFSHFMMSLLGPGNIALHLPGLLLTLLMLVSVYRFALLYYSRETASLSVLVTATLQSTFILNRTGDPVTGLAAFYMFTVWQAALYYRNRKLQNLVLSIIGAILAMLSRGTYTGIGPGTFYQFTVTFWAFAPWIIWLILAIYDFLAHIRSGQGAQGSFIGVVLAVPFLLFLFNPAPSRYDLFALYPLAAILTAAYIVKTIYIKQPAWYPRIYYGQVFLLYAWLSVLFAAVWFPFPDGNYFGLIHFMAMLSALTYLVFFSNLKHKLLISCTIAVVGTNLVLNTYFYPNLLTFQAGARLGAIAKANGITEGQLYTLGDLPHYALHFYSGVRVKELHTVQELQKLRSVMVYMDQQMLQSVRSVRPDVRILGTNADFHGSDIDFRFLNPDTRAQAASTKMLIGL</sequence>
<keyword evidence="7 8" id="KW-0472">Membrane</keyword>
<evidence type="ECO:0000256" key="2">
    <source>
        <dbReference type="ARBA" id="ARBA00022475"/>
    </source>
</evidence>
<evidence type="ECO:0000256" key="1">
    <source>
        <dbReference type="ARBA" id="ARBA00004651"/>
    </source>
</evidence>
<evidence type="ECO:0000256" key="4">
    <source>
        <dbReference type="ARBA" id="ARBA00022679"/>
    </source>
</evidence>
<comment type="subcellular location">
    <subcellularLocation>
        <location evidence="1">Cell membrane</location>
        <topology evidence="1">Multi-pass membrane protein</topology>
    </subcellularLocation>
</comment>
<keyword evidence="4" id="KW-0808">Transferase</keyword>
<dbReference type="PANTHER" id="PTHR33908">
    <property type="entry name" value="MANNOSYLTRANSFERASE YKCB-RELATED"/>
    <property type="match status" value="1"/>
</dbReference>
<gene>
    <name evidence="10" type="ORF">HWI92_09295</name>
</gene>
<dbReference type="Pfam" id="PF13231">
    <property type="entry name" value="PMT_2"/>
    <property type="match status" value="1"/>
</dbReference>
<evidence type="ECO:0000256" key="8">
    <source>
        <dbReference type="SAM" id="Phobius"/>
    </source>
</evidence>
<feature type="transmembrane region" description="Helical" evidence="8">
    <location>
        <begin position="280"/>
        <end position="300"/>
    </location>
</feature>
<feature type="transmembrane region" description="Helical" evidence="8">
    <location>
        <begin position="332"/>
        <end position="352"/>
    </location>
</feature>
<keyword evidence="5 8" id="KW-0812">Transmembrane</keyword>
<dbReference type="RefSeq" id="WP_204663043.1">
    <property type="nucleotide sequence ID" value="NZ_CP056775.1"/>
</dbReference>